<keyword evidence="3" id="KW-0808">Transferase</keyword>
<sequence>MGFPKERTFVHHIGIDLEKFPLRPPEMEENYILHVARLVEGKGTATLIRALSLLPERHKAIKIISIGGGPLRKKLEKLASDLGVRKNIQFLGPCPYETVQEWTARSAIAVLPSIESSNKWVEGLGLALVEAAACGLPVIGSDIGGIPEAMDAGKTGLLFPPGDPIALAKKIAFLLDDKALRVKMGQAGRAFVEKEFSKEKQNKKLEAIYDSLL</sequence>
<dbReference type="Gene3D" id="3.40.50.2000">
    <property type="entry name" value="Glycogen Phosphorylase B"/>
    <property type="match status" value="2"/>
</dbReference>
<dbReference type="Pfam" id="PF00534">
    <property type="entry name" value="Glycos_transf_1"/>
    <property type="match status" value="1"/>
</dbReference>
<reference evidence="3 4" key="1">
    <citation type="submission" date="2015-04" db="EMBL/GenBank/DDBJ databases">
        <title>Lasius niger genome sequencing.</title>
        <authorList>
            <person name="Konorov E.A."/>
            <person name="Nikitin M.A."/>
            <person name="Kirill M.V."/>
            <person name="Chang P."/>
        </authorList>
    </citation>
    <scope>NUCLEOTIDE SEQUENCE [LARGE SCALE GENOMIC DNA]</scope>
    <source>
        <tissue evidence="3">Whole</tissue>
    </source>
</reference>
<organism evidence="3 4">
    <name type="scientific">Lasius niger</name>
    <name type="common">Black garden ant</name>
    <dbReference type="NCBI Taxonomy" id="67767"/>
    <lineage>
        <taxon>Eukaryota</taxon>
        <taxon>Metazoa</taxon>
        <taxon>Ecdysozoa</taxon>
        <taxon>Arthropoda</taxon>
        <taxon>Hexapoda</taxon>
        <taxon>Insecta</taxon>
        <taxon>Pterygota</taxon>
        <taxon>Neoptera</taxon>
        <taxon>Endopterygota</taxon>
        <taxon>Hymenoptera</taxon>
        <taxon>Apocrita</taxon>
        <taxon>Aculeata</taxon>
        <taxon>Formicoidea</taxon>
        <taxon>Formicidae</taxon>
        <taxon>Formicinae</taxon>
        <taxon>Lasius</taxon>
        <taxon>Lasius</taxon>
    </lineage>
</organism>
<protein>
    <submittedName>
        <fullName evidence="3">Glycosyl transferase</fullName>
    </submittedName>
</protein>
<dbReference type="Proteomes" id="UP000036403">
    <property type="component" value="Unassembled WGS sequence"/>
</dbReference>
<keyword evidence="1" id="KW-0328">Glycosyltransferase</keyword>
<dbReference type="PANTHER" id="PTHR12526">
    <property type="entry name" value="GLYCOSYLTRANSFERASE"/>
    <property type="match status" value="1"/>
</dbReference>
<dbReference type="EMBL" id="LBMM01009739">
    <property type="protein sequence ID" value="KMQ87904.1"/>
    <property type="molecule type" value="Genomic_DNA"/>
</dbReference>
<dbReference type="GO" id="GO:0016757">
    <property type="term" value="F:glycosyltransferase activity"/>
    <property type="evidence" value="ECO:0007669"/>
    <property type="project" value="UniProtKB-KW"/>
</dbReference>
<dbReference type="SUPFAM" id="SSF53756">
    <property type="entry name" value="UDP-Glycosyltransferase/glycogen phosphorylase"/>
    <property type="match status" value="1"/>
</dbReference>
<comment type="caution">
    <text evidence="3">The sequence shown here is derived from an EMBL/GenBank/DDBJ whole genome shotgun (WGS) entry which is preliminary data.</text>
</comment>
<evidence type="ECO:0000313" key="3">
    <source>
        <dbReference type="EMBL" id="KMQ87904.1"/>
    </source>
</evidence>
<dbReference type="STRING" id="67767.A0A0J7KCE6"/>
<evidence type="ECO:0000259" key="2">
    <source>
        <dbReference type="Pfam" id="PF00534"/>
    </source>
</evidence>
<feature type="domain" description="Glycosyl transferase family 1" evidence="2">
    <location>
        <begin position="26"/>
        <end position="190"/>
    </location>
</feature>
<keyword evidence="4" id="KW-1185">Reference proteome</keyword>
<evidence type="ECO:0000313" key="4">
    <source>
        <dbReference type="Proteomes" id="UP000036403"/>
    </source>
</evidence>
<dbReference type="OrthoDB" id="443318at2759"/>
<name>A0A0J7KCE6_LASNI</name>
<dbReference type="AlphaFoldDB" id="A0A0J7KCE6"/>
<dbReference type="InterPro" id="IPR001296">
    <property type="entry name" value="Glyco_trans_1"/>
</dbReference>
<accession>A0A0J7KCE6</accession>
<evidence type="ECO:0000256" key="1">
    <source>
        <dbReference type="ARBA" id="ARBA00022676"/>
    </source>
</evidence>
<proteinExistence type="predicted"/>
<gene>
    <name evidence="3" type="ORF">RF55_12690</name>
</gene>
<dbReference type="PaxDb" id="67767-A0A0J7KCE6"/>